<keyword evidence="1" id="KW-0472">Membrane</keyword>
<protein>
    <submittedName>
        <fullName evidence="2">Uncharacterized protein</fullName>
    </submittedName>
</protein>
<evidence type="ECO:0000256" key="1">
    <source>
        <dbReference type="SAM" id="Phobius"/>
    </source>
</evidence>
<organism evidence="2 3">
    <name type="scientific">Evansella alkalicola</name>
    <dbReference type="NCBI Taxonomy" id="745819"/>
    <lineage>
        <taxon>Bacteria</taxon>
        <taxon>Bacillati</taxon>
        <taxon>Bacillota</taxon>
        <taxon>Bacilli</taxon>
        <taxon>Bacillales</taxon>
        <taxon>Bacillaceae</taxon>
        <taxon>Evansella</taxon>
    </lineage>
</organism>
<proteinExistence type="predicted"/>
<comment type="caution">
    <text evidence="2">The sequence shown here is derived from an EMBL/GenBank/DDBJ whole genome shotgun (WGS) entry which is preliminary data.</text>
</comment>
<keyword evidence="3" id="KW-1185">Reference proteome</keyword>
<keyword evidence="1" id="KW-0812">Transmembrane</keyword>
<dbReference type="Proteomes" id="UP000790580">
    <property type="component" value="Unassembled WGS sequence"/>
</dbReference>
<accession>A0ABS6JZQ1</accession>
<evidence type="ECO:0000313" key="3">
    <source>
        <dbReference type="Proteomes" id="UP000790580"/>
    </source>
</evidence>
<dbReference type="RefSeq" id="WP_088076704.1">
    <property type="nucleotide sequence ID" value="NZ_JAHQCR010000085.1"/>
</dbReference>
<keyword evidence="1" id="KW-1133">Transmembrane helix</keyword>
<reference evidence="2 3" key="1">
    <citation type="submission" date="2021-06" db="EMBL/GenBank/DDBJ databases">
        <title>Bacillus sp. RD4P76, an endophyte from a halophyte.</title>
        <authorList>
            <person name="Sun J.-Q."/>
        </authorList>
    </citation>
    <scope>NUCLEOTIDE SEQUENCE [LARGE SCALE GENOMIC DNA]</scope>
    <source>
        <strain evidence="2 3">JCM 17098</strain>
    </source>
</reference>
<sequence>MLMLKKYLIINLMSGPLHFVVCILLIFGMFMTSEPDTWFNNVNKALIYLFWFGMIPNVVYLFKNWSAESNFVSFIVSSVILYIVYFAVVNFAGWLYFHKIF</sequence>
<evidence type="ECO:0000313" key="2">
    <source>
        <dbReference type="EMBL" id="MBU9723697.1"/>
    </source>
</evidence>
<gene>
    <name evidence="2" type="ORF">KS407_19955</name>
</gene>
<feature type="transmembrane region" description="Helical" evidence="1">
    <location>
        <begin position="74"/>
        <end position="97"/>
    </location>
</feature>
<feature type="transmembrane region" description="Helical" evidence="1">
    <location>
        <begin position="45"/>
        <end position="62"/>
    </location>
</feature>
<name>A0ABS6JZQ1_9BACI</name>
<feature type="transmembrane region" description="Helical" evidence="1">
    <location>
        <begin position="7"/>
        <end position="33"/>
    </location>
</feature>
<dbReference type="EMBL" id="JAHQCR010000085">
    <property type="protein sequence ID" value="MBU9723697.1"/>
    <property type="molecule type" value="Genomic_DNA"/>
</dbReference>